<gene>
    <name evidence="1" type="ORF">GCM10016272_25500</name>
</gene>
<protein>
    <submittedName>
        <fullName evidence="1">Uncharacterized protein</fullName>
    </submittedName>
</protein>
<evidence type="ECO:0000313" key="2">
    <source>
        <dbReference type="Proteomes" id="UP000610203"/>
    </source>
</evidence>
<name>A0ABQ3GTD9_9GAMM</name>
<dbReference type="EMBL" id="BMZR01000008">
    <property type="protein sequence ID" value="GHD37446.1"/>
    <property type="molecule type" value="Genomic_DNA"/>
</dbReference>
<comment type="caution">
    <text evidence="1">The sequence shown here is derived from an EMBL/GenBank/DDBJ whole genome shotgun (WGS) entry which is preliminary data.</text>
</comment>
<organism evidence="1 2">
    <name type="scientific">Psychrobacter glaciei</name>
    <dbReference type="NCBI Taxonomy" id="619771"/>
    <lineage>
        <taxon>Bacteria</taxon>
        <taxon>Pseudomonadati</taxon>
        <taxon>Pseudomonadota</taxon>
        <taxon>Gammaproteobacteria</taxon>
        <taxon>Moraxellales</taxon>
        <taxon>Moraxellaceae</taxon>
        <taxon>Psychrobacter</taxon>
    </lineage>
</organism>
<proteinExistence type="predicted"/>
<evidence type="ECO:0000313" key="1">
    <source>
        <dbReference type="EMBL" id="GHD37446.1"/>
    </source>
</evidence>
<dbReference type="Proteomes" id="UP000610203">
    <property type="component" value="Unassembled WGS sequence"/>
</dbReference>
<sequence>MVVGDSYGTVQNTGVSQMHLSYLNAKAKLKPLLILVKKHHQGADISRQLQEFINTVTQQAKHVHYYDADTDIEQLLIQAYHNMVIHYSVKDVWLKVSEESIRLIKQASPDSIISRPPMNTPLKQNSGVVDGGVADNVSKPIVLTDTFSIQYSAQAYAGGNLTDVTRSMTLSWQEVLCTLMKIPATFSSYGLQSAMNRLIASKAEHDIKQEMPNVHAVARCQIAQKDLNHLQRQLVAANWIQLTTYGTRVSQELWKLTFYAQNLLKNKQPAIRTQ</sequence>
<reference evidence="2" key="1">
    <citation type="journal article" date="2019" name="Int. J. Syst. Evol. Microbiol.">
        <title>The Global Catalogue of Microorganisms (GCM) 10K type strain sequencing project: providing services to taxonomists for standard genome sequencing and annotation.</title>
        <authorList>
            <consortium name="The Broad Institute Genomics Platform"/>
            <consortium name="The Broad Institute Genome Sequencing Center for Infectious Disease"/>
            <person name="Wu L."/>
            <person name="Ma J."/>
        </authorList>
    </citation>
    <scope>NUCLEOTIDE SEQUENCE [LARGE SCALE GENOMIC DNA]</scope>
    <source>
        <strain evidence="2">KCTC 42280</strain>
    </source>
</reference>
<accession>A0ABQ3GTD9</accession>
<keyword evidence="2" id="KW-1185">Reference proteome</keyword>